<proteinExistence type="inferred from homology"/>
<accession>F4PS00</accession>
<evidence type="ECO:0000256" key="3">
    <source>
        <dbReference type="ARBA" id="ARBA00022527"/>
    </source>
</evidence>
<dbReference type="PANTHER" id="PTHR44899">
    <property type="entry name" value="CAMK FAMILY PROTEIN KINASE"/>
    <property type="match status" value="1"/>
</dbReference>
<keyword evidence="3" id="KW-0723">Serine/threonine-protein kinase</keyword>
<evidence type="ECO:0000313" key="13">
    <source>
        <dbReference type="EMBL" id="EGG20598.1"/>
    </source>
</evidence>
<dbReference type="Gene3D" id="3.30.200.20">
    <property type="entry name" value="Phosphorylase Kinase, domain 1"/>
    <property type="match status" value="2"/>
</dbReference>
<protein>
    <recommendedName>
        <fullName evidence="2">non-specific serine/threonine protein kinase</fullName>
        <ecNumber evidence="2">2.7.11.1</ecNumber>
    </recommendedName>
</protein>
<evidence type="ECO:0000256" key="5">
    <source>
        <dbReference type="ARBA" id="ARBA00022741"/>
    </source>
</evidence>
<dbReference type="FunFam" id="3.30.200.20:FF:000097">
    <property type="entry name" value="Probable serine/threonine-protein kinase nek1"/>
    <property type="match status" value="1"/>
</dbReference>
<keyword evidence="14" id="KW-1185">Reference proteome</keyword>
<evidence type="ECO:0000259" key="12">
    <source>
        <dbReference type="PROSITE" id="PS50011"/>
    </source>
</evidence>
<comment type="catalytic activity">
    <reaction evidence="8">
        <text>L-threonyl-[protein] + ATP = O-phospho-L-threonyl-[protein] + ADP + H(+)</text>
        <dbReference type="Rhea" id="RHEA:46608"/>
        <dbReference type="Rhea" id="RHEA-COMP:11060"/>
        <dbReference type="Rhea" id="RHEA-COMP:11605"/>
        <dbReference type="ChEBI" id="CHEBI:15378"/>
        <dbReference type="ChEBI" id="CHEBI:30013"/>
        <dbReference type="ChEBI" id="CHEBI:30616"/>
        <dbReference type="ChEBI" id="CHEBI:61977"/>
        <dbReference type="ChEBI" id="CHEBI:456216"/>
        <dbReference type="EC" id="2.7.11.1"/>
    </reaction>
</comment>
<dbReference type="InterPro" id="IPR000719">
    <property type="entry name" value="Prot_kinase_dom"/>
</dbReference>
<dbReference type="Proteomes" id="UP000007797">
    <property type="component" value="Unassembled WGS sequence"/>
</dbReference>
<feature type="coiled-coil region" evidence="10">
    <location>
        <begin position="269"/>
        <end position="331"/>
    </location>
</feature>
<dbReference type="EMBL" id="GL883010">
    <property type="protein sequence ID" value="EGG20598.1"/>
    <property type="molecule type" value="Genomic_DNA"/>
</dbReference>
<dbReference type="PROSITE" id="PS50011">
    <property type="entry name" value="PROTEIN_KINASE_DOM"/>
    <property type="match status" value="1"/>
</dbReference>
<dbReference type="OMA" id="LALHRCH"/>
<keyword evidence="4" id="KW-0808">Transferase</keyword>
<comment type="similarity">
    <text evidence="1">Belongs to the protein kinase superfamily. NEK Ser/Thr protein kinase family. NIMA subfamily.</text>
</comment>
<dbReference type="InterPro" id="IPR051131">
    <property type="entry name" value="NEK_Ser/Thr_kinase_NIMA"/>
</dbReference>
<dbReference type="AlphaFoldDB" id="F4PS00"/>
<dbReference type="OrthoDB" id="248923at2759"/>
<gene>
    <name evidence="13" type="primary">nek2</name>
    <name evidence="13" type="ORF">DFA_00459</name>
</gene>
<name>F4PS00_CACFS</name>
<dbReference type="KEGG" id="dfa:DFA_00459"/>
<keyword evidence="5" id="KW-0547">Nucleotide-binding</keyword>
<keyword evidence="6 13" id="KW-0418">Kinase</keyword>
<dbReference type="SUPFAM" id="SSF56112">
    <property type="entry name" value="Protein kinase-like (PK-like)"/>
    <property type="match status" value="1"/>
</dbReference>
<dbReference type="RefSeq" id="XP_004358448.1">
    <property type="nucleotide sequence ID" value="XM_004358391.1"/>
</dbReference>
<evidence type="ECO:0000256" key="10">
    <source>
        <dbReference type="SAM" id="Coils"/>
    </source>
</evidence>
<evidence type="ECO:0000256" key="2">
    <source>
        <dbReference type="ARBA" id="ARBA00012513"/>
    </source>
</evidence>
<dbReference type="Pfam" id="PF00069">
    <property type="entry name" value="Pkinase"/>
    <property type="match status" value="1"/>
</dbReference>
<evidence type="ECO:0000256" key="8">
    <source>
        <dbReference type="ARBA" id="ARBA00047899"/>
    </source>
</evidence>
<keyword evidence="7" id="KW-0067">ATP-binding</keyword>
<dbReference type="PANTHER" id="PTHR44899:SF10">
    <property type="entry name" value="NIMA-RELATED KINASE 2"/>
    <property type="match status" value="1"/>
</dbReference>
<evidence type="ECO:0000256" key="9">
    <source>
        <dbReference type="ARBA" id="ARBA00048679"/>
    </source>
</evidence>
<evidence type="ECO:0000256" key="4">
    <source>
        <dbReference type="ARBA" id="ARBA00022679"/>
    </source>
</evidence>
<comment type="catalytic activity">
    <reaction evidence="9">
        <text>L-seryl-[protein] + ATP = O-phospho-L-seryl-[protein] + ADP + H(+)</text>
        <dbReference type="Rhea" id="RHEA:17989"/>
        <dbReference type="Rhea" id="RHEA-COMP:9863"/>
        <dbReference type="Rhea" id="RHEA-COMP:11604"/>
        <dbReference type="ChEBI" id="CHEBI:15378"/>
        <dbReference type="ChEBI" id="CHEBI:29999"/>
        <dbReference type="ChEBI" id="CHEBI:30616"/>
        <dbReference type="ChEBI" id="CHEBI:83421"/>
        <dbReference type="ChEBI" id="CHEBI:456216"/>
        <dbReference type="EC" id="2.7.11.1"/>
    </reaction>
</comment>
<keyword evidence="10" id="KW-0175">Coiled coil</keyword>
<dbReference type="GeneID" id="14872843"/>
<dbReference type="InterPro" id="IPR011009">
    <property type="entry name" value="Kinase-like_dom_sf"/>
</dbReference>
<dbReference type="InterPro" id="IPR008271">
    <property type="entry name" value="Ser/Thr_kinase_AS"/>
</dbReference>
<dbReference type="GO" id="GO:0005524">
    <property type="term" value="F:ATP binding"/>
    <property type="evidence" value="ECO:0007669"/>
    <property type="project" value="UniProtKB-KW"/>
</dbReference>
<feature type="compositionally biased region" description="Low complexity" evidence="11">
    <location>
        <begin position="349"/>
        <end position="387"/>
    </location>
</feature>
<dbReference type="SMART" id="SM00220">
    <property type="entry name" value="S_TKc"/>
    <property type="match status" value="1"/>
</dbReference>
<feature type="region of interest" description="Disordered" evidence="11">
    <location>
        <begin position="348"/>
        <end position="387"/>
    </location>
</feature>
<evidence type="ECO:0000256" key="1">
    <source>
        <dbReference type="ARBA" id="ARBA00010886"/>
    </source>
</evidence>
<dbReference type="STRING" id="1054147.F4PS00"/>
<dbReference type="EC" id="2.7.11.1" evidence="2"/>
<dbReference type="PROSITE" id="PS00108">
    <property type="entry name" value="PROTEIN_KINASE_ST"/>
    <property type="match status" value="1"/>
</dbReference>
<reference evidence="14" key="1">
    <citation type="journal article" date="2011" name="Genome Res.">
        <title>Phylogeny-wide analysis of social amoeba genomes highlights ancient origins for complex intercellular communication.</title>
        <authorList>
            <person name="Heidel A.J."/>
            <person name="Lawal H.M."/>
            <person name="Felder M."/>
            <person name="Schilde C."/>
            <person name="Helps N.R."/>
            <person name="Tunggal B."/>
            <person name="Rivero F."/>
            <person name="John U."/>
            <person name="Schleicher M."/>
            <person name="Eichinger L."/>
            <person name="Platzer M."/>
            <person name="Noegel A.A."/>
            <person name="Schaap P."/>
            <person name="Gloeckner G."/>
        </authorList>
    </citation>
    <scope>NUCLEOTIDE SEQUENCE [LARGE SCALE GENOMIC DNA]</scope>
    <source>
        <strain evidence="14">SH3</strain>
    </source>
</reference>
<evidence type="ECO:0000256" key="6">
    <source>
        <dbReference type="ARBA" id="ARBA00022777"/>
    </source>
</evidence>
<organism evidence="13 14">
    <name type="scientific">Cavenderia fasciculata</name>
    <name type="common">Slime mold</name>
    <name type="synonym">Dictyostelium fasciculatum</name>
    <dbReference type="NCBI Taxonomy" id="261658"/>
    <lineage>
        <taxon>Eukaryota</taxon>
        <taxon>Amoebozoa</taxon>
        <taxon>Evosea</taxon>
        <taxon>Eumycetozoa</taxon>
        <taxon>Dictyostelia</taxon>
        <taxon>Acytosteliales</taxon>
        <taxon>Cavenderiaceae</taxon>
        <taxon>Cavenderia</taxon>
    </lineage>
</organism>
<dbReference type="Gene3D" id="1.10.510.10">
    <property type="entry name" value="Transferase(Phosphotransferase) domain 1"/>
    <property type="match status" value="1"/>
</dbReference>
<evidence type="ECO:0000256" key="7">
    <source>
        <dbReference type="ARBA" id="ARBA00022840"/>
    </source>
</evidence>
<dbReference type="GO" id="GO:0004674">
    <property type="term" value="F:protein serine/threonine kinase activity"/>
    <property type="evidence" value="ECO:0007669"/>
    <property type="project" value="UniProtKB-KW"/>
</dbReference>
<dbReference type="CDD" id="cd08217">
    <property type="entry name" value="STKc_Nek2"/>
    <property type="match status" value="1"/>
</dbReference>
<sequence>MDKYEHVGYLGKGSFGCVSKIKRKEDGRILVWKEINYGEMKEKEKQLLVNEVNILQKLKHTNIVRYYDRIIDAHQTKIYIIMEYCVGGDLGQLIQKCKSDRQPIEEEVIWRTLLQILSALHEIHNRKDGVILHRDLKPGNLFLDDRGNIKLGDFGLAKILTGGAQHAQTFVGTPHYMSPEQIYSKPYNDKSDVWSVGCLIYEMATFKPPFHEAVTHNQLYDKIKQGVYDPVPNYYSKDLSDVISKMMTLDNHKRPSVHDLLHTFAPLALRYKEKKINQMYQNMKQVEDELRQRERVVVERENNLQLKEQQLLQKEQQLLQKEQQLILLLQQHQSSGKENIDQNRMNTIQQQGGQPQQKPILPSQPSQSSLLPTQQQYQQQTTSTTNYQTSFTQLKRTQTLPEFYNYNIIINLSCLSYLCDDHHHRPHYIYVDAS</sequence>
<feature type="domain" description="Protein kinase" evidence="12">
    <location>
        <begin position="4"/>
        <end position="265"/>
    </location>
</feature>
<evidence type="ECO:0000313" key="14">
    <source>
        <dbReference type="Proteomes" id="UP000007797"/>
    </source>
</evidence>
<evidence type="ECO:0000256" key="11">
    <source>
        <dbReference type="SAM" id="MobiDB-lite"/>
    </source>
</evidence>